<protein>
    <submittedName>
        <fullName evidence="2">Uncharacterized protein</fullName>
    </submittedName>
</protein>
<name>A0A066YRG7_9ACTN</name>
<reference evidence="2 3" key="1">
    <citation type="submission" date="2014-05" db="EMBL/GenBank/DDBJ databases">
        <title>Draft Genome Sequence of Kitasatospora cheerisanensis KCTC 2395.</title>
        <authorList>
            <person name="Nam D.H."/>
        </authorList>
    </citation>
    <scope>NUCLEOTIDE SEQUENCE [LARGE SCALE GENOMIC DNA]</scope>
    <source>
        <strain evidence="2 3">KCTC 2395</strain>
    </source>
</reference>
<comment type="caution">
    <text evidence="2">The sequence shown here is derived from an EMBL/GenBank/DDBJ whole genome shotgun (WGS) entry which is preliminary data.</text>
</comment>
<gene>
    <name evidence="2" type="ORF">KCH_56530</name>
</gene>
<organism evidence="2 3">
    <name type="scientific">Kitasatospora cheerisanensis KCTC 2395</name>
    <dbReference type="NCBI Taxonomy" id="1348663"/>
    <lineage>
        <taxon>Bacteria</taxon>
        <taxon>Bacillati</taxon>
        <taxon>Actinomycetota</taxon>
        <taxon>Actinomycetes</taxon>
        <taxon>Kitasatosporales</taxon>
        <taxon>Streptomycetaceae</taxon>
        <taxon>Kitasatospora</taxon>
    </lineage>
</organism>
<feature type="transmembrane region" description="Helical" evidence="1">
    <location>
        <begin position="43"/>
        <end position="61"/>
    </location>
</feature>
<dbReference type="PATRIC" id="fig|1348663.4.peg.5472"/>
<accession>A0A066YRG7</accession>
<evidence type="ECO:0000313" key="2">
    <source>
        <dbReference type="EMBL" id="KDN82584.1"/>
    </source>
</evidence>
<keyword evidence="1" id="KW-0812">Transmembrane</keyword>
<feature type="transmembrane region" description="Helical" evidence="1">
    <location>
        <begin position="170"/>
        <end position="189"/>
    </location>
</feature>
<dbReference type="EMBL" id="JNBY01000106">
    <property type="protein sequence ID" value="KDN82584.1"/>
    <property type="molecule type" value="Genomic_DNA"/>
</dbReference>
<dbReference type="Proteomes" id="UP000027178">
    <property type="component" value="Unassembled WGS sequence"/>
</dbReference>
<dbReference type="RefSeq" id="WP_035867143.1">
    <property type="nucleotide sequence ID" value="NZ_KK853997.1"/>
</dbReference>
<evidence type="ECO:0000256" key="1">
    <source>
        <dbReference type="SAM" id="Phobius"/>
    </source>
</evidence>
<proteinExistence type="predicted"/>
<dbReference type="eggNOG" id="ENOG50320U1">
    <property type="taxonomic scope" value="Bacteria"/>
</dbReference>
<dbReference type="HOGENOM" id="CLU_1394728_0_0_11"/>
<feature type="transmembrane region" description="Helical" evidence="1">
    <location>
        <begin position="68"/>
        <end position="85"/>
    </location>
</feature>
<keyword evidence="1" id="KW-0472">Membrane</keyword>
<evidence type="ECO:0000313" key="3">
    <source>
        <dbReference type="Proteomes" id="UP000027178"/>
    </source>
</evidence>
<keyword evidence="3" id="KW-1185">Reference proteome</keyword>
<dbReference type="PROSITE" id="PS51257">
    <property type="entry name" value="PROKAR_LIPOPROTEIN"/>
    <property type="match status" value="1"/>
</dbReference>
<dbReference type="AlphaFoldDB" id="A0A066YRG7"/>
<keyword evidence="1" id="KW-1133">Transmembrane helix</keyword>
<sequence>MNEKKAAAARPWRGALYALTVLLGCGVPVGLLAARFGGSEGVDLLHVVTPTAMVLVVALRFRTKAGGVAAFAAGALAFGLSFTGIDAVRAGALADRGEPVAATVTAVHPRSGSTLPSCELSRPDGTAIRYRLSPCSGPRAGSRVLVTADPEERQAPVVGVPDADTPLREAVGLLTALTALLLSLPLWAARRPQAG</sequence>